<evidence type="ECO:0000313" key="3">
    <source>
        <dbReference type="Proteomes" id="UP000799779"/>
    </source>
</evidence>
<protein>
    <submittedName>
        <fullName evidence="2">Uncharacterized protein</fullName>
    </submittedName>
</protein>
<feature type="transmembrane region" description="Helical" evidence="1">
    <location>
        <begin position="120"/>
        <end position="143"/>
    </location>
</feature>
<feature type="transmembrane region" description="Helical" evidence="1">
    <location>
        <begin position="48"/>
        <end position="65"/>
    </location>
</feature>
<feature type="transmembrane region" description="Helical" evidence="1">
    <location>
        <begin position="6"/>
        <end position="27"/>
    </location>
</feature>
<dbReference type="EMBL" id="ML977606">
    <property type="protein sequence ID" value="KAF1998167.1"/>
    <property type="molecule type" value="Genomic_DNA"/>
</dbReference>
<dbReference type="AlphaFoldDB" id="A0A6A5W9T3"/>
<reference evidence="2" key="1">
    <citation type="journal article" date="2020" name="Stud. Mycol.">
        <title>101 Dothideomycetes genomes: a test case for predicting lifestyles and emergence of pathogens.</title>
        <authorList>
            <person name="Haridas S."/>
            <person name="Albert R."/>
            <person name="Binder M."/>
            <person name="Bloem J."/>
            <person name="Labutti K."/>
            <person name="Salamov A."/>
            <person name="Andreopoulos B."/>
            <person name="Baker S."/>
            <person name="Barry K."/>
            <person name="Bills G."/>
            <person name="Bluhm B."/>
            <person name="Cannon C."/>
            <person name="Castanera R."/>
            <person name="Culley D."/>
            <person name="Daum C."/>
            <person name="Ezra D."/>
            <person name="Gonzalez J."/>
            <person name="Henrissat B."/>
            <person name="Kuo A."/>
            <person name="Liang C."/>
            <person name="Lipzen A."/>
            <person name="Lutzoni F."/>
            <person name="Magnuson J."/>
            <person name="Mondo S."/>
            <person name="Nolan M."/>
            <person name="Ohm R."/>
            <person name="Pangilinan J."/>
            <person name="Park H.-J."/>
            <person name="Ramirez L."/>
            <person name="Alfaro M."/>
            <person name="Sun H."/>
            <person name="Tritt A."/>
            <person name="Yoshinaga Y."/>
            <person name="Zwiers L.-H."/>
            <person name="Turgeon B."/>
            <person name="Goodwin S."/>
            <person name="Spatafora J."/>
            <person name="Crous P."/>
            <person name="Grigoriev I."/>
        </authorList>
    </citation>
    <scope>NUCLEOTIDE SEQUENCE</scope>
    <source>
        <strain evidence="2">CBS 123094</strain>
    </source>
</reference>
<gene>
    <name evidence="2" type="ORF">P154DRAFT_263587</name>
</gene>
<evidence type="ECO:0000313" key="2">
    <source>
        <dbReference type="EMBL" id="KAF1998167.1"/>
    </source>
</evidence>
<keyword evidence="1" id="KW-0472">Membrane</keyword>
<organism evidence="2 3">
    <name type="scientific">Amniculicola lignicola CBS 123094</name>
    <dbReference type="NCBI Taxonomy" id="1392246"/>
    <lineage>
        <taxon>Eukaryota</taxon>
        <taxon>Fungi</taxon>
        <taxon>Dikarya</taxon>
        <taxon>Ascomycota</taxon>
        <taxon>Pezizomycotina</taxon>
        <taxon>Dothideomycetes</taxon>
        <taxon>Pleosporomycetidae</taxon>
        <taxon>Pleosporales</taxon>
        <taxon>Amniculicolaceae</taxon>
        <taxon>Amniculicola</taxon>
    </lineage>
</organism>
<dbReference type="OrthoDB" id="3792378at2759"/>
<keyword evidence="1" id="KW-1133">Transmembrane helix</keyword>
<evidence type="ECO:0000256" key="1">
    <source>
        <dbReference type="SAM" id="Phobius"/>
    </source>
</evidence>
<proteinExistence type="predicted"/>
<keyword evidence="3" id="KW-1185">Reference proteome</keyword>
<dbReference type="Proteomes" id="UP000799779">
    <property type="component" value="Unassembled WGS sequence"/>
</dbReference>
<name>A0A6A5W9T3_9PLEO</name>
<keyword evidence="1" id="KW-0812">Transmembrane</keyword>
<sequence>MFSVHILILLAPMTSLIIWWSIVYRTWGEPIWSSALIGGRFTQFQAKMIDIIAGVFIAPPIMAIMNTTMFRVARTVLAAERPQSQRPAPLVSLLESSVTSAGTYDLFKIWRILRAWNLRFVAMATLIILSALSTSFLLNVIAYEADDGMEPDRKFIKSGPTLRLLADYTLTSPNGTGYGRTTAFSNTGVSALFGFSQDKEGELAIDYMTLLHRMYYDQSFYPYYLYYNQSGQDTQLTMFTAVNATERSLSSAYRFTSLHNIKAYRQTISCEPVTMKSLQIRKGLRGYIDYRAEANLPSETKRTISQYSLPSRCMEKAY</sequence>
<accession>A0A6A5W9T3</accession>